<protein>
    <submittedName>
        <fullName evidence="4">Fumarylacetoacetate hydrolase family protein</fullName>
    </submittedName>
</protein>
<dbReference type="EMBL" id="JACJVQ010000013">
    <property type="protein sequence ID" value="MBB6635508.1"/>
    <property type="molecule type" value="Genomic_DNA"/>
</dbReference>
<evidence type="ECO:0000256" key="1">
    <source>
        <dbReference type="ARBA" id="ARBA00010211"/>
    </source>
</evidence>
<dbReference type="GO" id="GO:0016787">
    <property type="term" value="F:hydrolase activity"/>
    <property type="evidence" value="ECO:0007669"/>
    <property type="project" value="UniProtKB-KW"/>
</dbReference>
<reference evidence="4 5" key="1">
    <citation type="submission" date="2020-08" db="EMBL/GenBank/DDBJ databases">
        <title>Cohnella phylogeny.</title>
        <authorList>
            <person name="Dunlap C."/>
        </authorList>
    </citation>
    <scope>NUCLEOTIDE SEQUENCE [LARGE SCALE GENOMIC DNA]</scope>
    <source>
        <strain evidence="4 5">DSM 25241</strain>
    </source>
</reference>
<keyword evidence="5" id="KW-1185">Reference proteome</keyword>
<dbReference type="Gene3D" id="3.90.850.10">
    <property type="entry name" value="Fumarylacetoacetase-like, C-terminal domain"/>
    <property type="match status" value="1"/>
</dbReference>
<feature type="domain" description="Fumarylacetoacetase-like C-terminal" evidence="3">
    <location>
        <begin position="86"/>
        <end position="283"/>
    </location>
</feature>
<evidence type="ECO:0000313" key="4">
    <source>
        <dbReference type="EMBL" id="MBB6635508.1"/>
    </source>
</evidence>
<evidence type="ECO:0000256" key="2">
    <source>
        <dbReference type="ARBA" id="ARBA00022723"/>
    </source>
</evidence>
<dbReference type="AlphaFoldDB" id="A0A841SZD4"/>
<evidence type="ECO:0000313" key="5">
    <source>
        <dbReference type="Proteomes" id="UP000535838"/>
    </source>
</evidence>
<proteinExistence type="inferred from homology"/>
<dbReference type="PANTHER" id="PTHR42796:SF4">
    <property type="entry name" value="FUMARYLACETOACETATE HYDROLASE DOMAIN-CONTAINING PROTEIN 2A"/>
    <property type="match status" value="1"/>
</dbReference>
<dbReference type="GO" id="GO:0044281">
    <property type="term" value="P:small molecule metabolic process"/>
    <property type="evidence" value="ECO:0007669"/>
    <property type="project" value="UniProtKB-ARBA"/>
</dbReference>
<keyword evidence="4" id="KW-0378">Hydrolase</keyword>
<dbReference type="Pfam" id="PF01557">
    <property type="entry name" value="FAA_hydrolase"/>
    <property type="match status" value="1"/>
</dbReference>
<gene>
    <name evidence="4" type="ORF">H7B67_15420</name>
</gene>
<evidence type="ECO:0000259" key="3">
    <source>
        <dbReference type="Pfam" id="PF01557"/>
    </source>
</evidence>
<dbReference type="InterPro" id="IPR036663">
    <property type="entry name" value="Fumarylacetoacetase_C_sf"/>
</dbReference>
<dbReference type="SUPFAM" id="SSF56529">
    <property type="entry name" value="FAH"/>
    <property type="match status" value="1"/>
</dbReference>
<sequence>MRVVMLRREGRETAAIRAAHGYVPIETINEASNSVWPLTIRELLESGRWEQLHRWYQEEGRAGFGKLPAVPVDEAELVPILRRPGKILGLGMNYMEKLIELQGSADDAPVLFAKPDTSLIGDGEPIVLPSQSRRVTAEAELAIVIGRECKDIGENEAPLAVAGYAASLDMTAADLLAQNAKYMFRAKSFDTFFSLGSELATPDELPERDRLVVETVHNGSAAYRNTVSMMRYNPWHIVSFVSKVMRLLPGDVIMTGTPGSVRIASGDKVECRITGLSPLSNPVL</sequence>
<name>A0A841SZD4_9BACL</name>
<comment type="similarity">
    <text evidence="1">Belongs to the FAH family.</text>
</comment>
<organism evidence="4 5">
    <name type="scientific">Cohnella thailandensis</name>
    <dbReference type="NCBI Taxonomy" id="557557"/>
    <lineage>
        <taxon>Bacteria</taxon>
        <taxon>Bacillati</taxon>
        <taxon>Bacillota</taxon>
        <taxon>Bacilli</taxon>
        <taxon>Bacillales</taxon>
        <taxon>Paenibacillaceae</taxon>
        <taxon>Cohnella</taxon>
    </lineage>
</organism>
<dbReference type="InterPro" id="IPR051121">
    <property type="entry name" value="FAH"/>
</dbReference>
<keyword evidence="2" id="KW-0479">Metal-binding</keyword>
<dbReference type="GO" id="GO:0046872">
    <property type="term" value="F:metal ion binding"/>
    <property type="evidence" value="ECO:0007669"/>
    <property type="project" value="UniProtKB-KW"/>
</dbReference>
<accession>A0A841SZD4</accession>
<dbReference type="RefSeq" id="WP_185120732.1">
    <property type="nucleotide sequence ID" value="NZ_JACJVQ010000013.1"/>
</dbReference>
<comment type="caution">
    <text evidence="4">The sequence shown here is derived from an EMBL/GenBank/DDBJ whole genome shotgun (WGS) entry which is preliminary data.</text>
</comment>
<dbReference type="InterPro" id="IPR011234">
    <property type="entry name" value="Fumarylacetoacetase-like_C"/>
</dbReference>
<dbReference type="PANTHER" id="PTHR42796">
    <property type="entry name" value="FUMARYLACETOACETATE HYDROLASE DOMAIN-CONTAINING PROTEIN 2A-RELATED"/>
    <property type="match status" value="1"/>
</dbReference>
<dbReference type="Proteomes" id="UP000535838">
    <property type="component" value="Unassembled WGS sequence"/>
</dbReference>